<dbReference type="PROSITE" id="PS50865">
    <property type="entry name" value="ZF_MYND_2"/>
    <property type="match status" value="1"/>
</dbReference>
<keyword evidence="1" id="KW-0479">Metal-binding</keyword>
<dbReference type="InterPro" id="IPR002893">
    <property type="entry name" value="Znf_MYND"/>
</dbReference>
<gene>
    <name evidence="6" type="ORF">GGX14DRAFT_696434</name>
</gene>
<evidence type="ECO:0000313" key="6">
    <source>
        <dbReference type="EMBL" id="KAJ7216016.1"/>
    </source>
</evidence>
<accession>A0AAD6YDY7</accession>
<comment type="caution">
    <text evidence="6">The sequence shown here is derived from an EMBL/GenBank/DDBJ whole genome shotgun (WGS) entry which is preliminary data.</text>
</comment>
<evidence type="ECO:0000256" key="1">
    <source>
        <dbReference type="ARBA" id="ARBA00022723"/>
    </source>
</evidence>
<evidence type="ECO:0000256" key="4">
    <source>
        <dbReference type="PROSITE-ProRule" id="PRU00134"/>
    </source>
</evidence>
<evidence type="ECO:0000256" key="3">
    <source>
        <dbReference type="ARBA" id="ARBA00022833"/>
    </source>
</evidence>
<evidence type="ECO:0000259" key="5">
    <source>
        <dbReference type="PROSITE" id="PS50865"/>
    </source>
</evidence>
<reference evidence="6" key="1">
    <citation type="submission" date="2023-03" db="EMBL/GenBank/DDBJ databases">
        <title>Massive genome expansion in bonnet fungi (Mycena s.s.) driven by repeated elements and novel gene families across ecological guilds.</title>
        <authorList>
            <consortium name="Lawrence Berkeley National Laboratory"/>
            <person name="Harder C.B."/>
            <person name="Miyauchi S."/>
            <person name="Viragh M."/>
            <person name="Kuo A."/>
            <person name="Thoen E."/>
            <person name="Andreopoulos B."/>
            <person name="Lu D."/>
            <person name="Skrede I."/>
            <person name="Drula E."/>
            <person name="Henrissat B."/>
            <person name="Morin E."/>
            <person name="Kohler A."/>
            <person name="Barry K."/>
            <person name="LaButti K."/>
            <person name="Morin E."/>
            <person name="Salamov A."/>
            <person name="Lipzen A."/>
            <person name="Mereny Z."/>
            <person name="Hegedus B."/>
            <person name="Baldrian P."/>
            <person name="Stursova M."/>
            <person name="Weitz H."/>
            <person name="Taylor A."/>
            <person name="Grigoriev I.V."/>
            <person name="Nagy L.G."/>
            <person name="Martin F."/>
            <person name="Kauserud H."/>
        </authorList>
    </citation>
    <scope>NUCLEOTIDE SEQUENCE</scope>
    <source>
        <strain evidence="6">9144</strain>
    </source>
</reference>
<organism evidence="6 7">
    <name type="scientific">Mycena pura</name>
    <dbReference type="NCBI Taxonomy" id="153505"/>
    <lineage>
        <taxon>Eukaryota</taxon>
        <taxon>Fungi</taxon>
        <taxon>Dikarya</taxon>
        <taxon>Basidiomycota</taxon>
        <taxon>Agaricomycotina</taxon>
        <taxon>Agaricomycetes</taxon>
        <taxon>Agaricomycetidae</taxon>
        <taxon>Agaricales</taxon>
        <taxon>Marasmiineae</taxon>
        <taxon>Mycenaceae</taxon>
        <taxon>Mycena</taxon>
    </lineage>
</organism>
<feature type="domain" description="MYND-type" evidence="5">
    <location>
        <begin position="15"/>
        <end position="61"/>
    </location>
</feature>
<dbReference type="SUPFAM" id="SSF144232">
    <property type="entry name" value="HIT/MYND zinc finger-like"/>
    <property type="match status" value="1"/>
</dbReference>
<protein>
    <recommendedName>
        <fullName evidence="5">MYND-type domain-containing protein</fullName>
    </recommendedName>
</protein>
<dbReference type="AlphaFoldDB" id="A0AAD6YDY7"/>
<name>A0AAD6YDY7_9AGAR</name>
<dbReference type="Proteomes" id="UP001219525">
    <property type="component" value="Unassembled WGS sequence"/>
</dbReference>
<proteinExistence type="predicted"/>
<dbReference type="GO" id="GO:0008270">
    <property type="term" value="F:zinc ion binding"/>
    <property type="evidence" value="ECO:0007669"/>
    <property type="project" value="UniProtKB-KW"/>
</dbReference>
<keyword evidence="3" id="KW-0862">Zinc</keyword>
<sequence length="243" mass="27378">MPSYPSSSIVHKLKEHSCGRPGCTNSKLGGASMRRCKQCHHEYYCSEECQEADWSQHKSICQFQAEMLARENETVGSIGEDYDAWRLAMGPMLFTWIVVNALAVFHHPEHIQTKFVMLSVKQKTERPVKALKMYCFKSILVFDRSALPQVCPGTSGTMEEIIHDADERARAQGKAGVAMLLTCVTRPDGKSRALLRNCPVVLRMEELQVGESPGWEKKMQEIIDEGRSIKKMIAKAEKTGMLN</sequence>
<evidence type="ECO:0000256" key="2">
    <source>
        <dbReference type="ARBA" id="ARBA00022771"/>
    </source>
</evidence>
<keyword evidence="7" id="KW-1185">Reference proteome</keyword>
<dbReference type="Gene3D" id="6.10.140.2220">
    <property type="match status" value="1"/>
</dbReference>
<dbReference type="PROSITE" id="PS01360">
    <property type="entry name" value="ZF_MYND_1"/>
    <property type="match status" value="1"/>
</dbReference>
<dbReference type="EMBL" id="JARJCW010000016">
    <property type="protein sequence ID" value="KAJ7216016.1"/>
    <property type="molecule type" value="Genomic_DNA"/>
</dbReference>
<evidence type="ECO:0000313" key="7">
    <source>
        <dbReference type="Proteomes" id="UP001219525"/>
    </source>
</evidence>
<dbReference type="Pfam" id="PF01753">
    <property type="entry name" value="zf-MYND"/>
    <property type="match status" value="1"/>
</dbReference>
<keyword evidence="2 4" id="KW-0863">Zinc-finger</keyword>